<keyword evidence="1" id="KW-0472">Membrane</keyword>
<reference evidence="2" key="1">
    <citation type="submission" date="2019-03" db="EMBL/GenBank/DDBJ databases">
        <title>Largest Complete Mitochondrial Genome of a Gymnosperm, Sitka Spruce (Picea sitchensis), Indicates Complex Physical Structure.</title>
        <authorList>
            <person name="Jackman S.D."/>
            <person name="Coombe L."/>
            <person name="Warren R."/>
            <person name="Kirk H."/>
            <person name="Trinh E."/>
            <person name="McLeod T."/>
            <person name="Pleasance S."/>
            <person name="Pandoh P."/>
            <person name="Zhao Y."/>
            <person name="Coope R."/>
            <person name="Bousquet J."/>
            <person name="Bohlmann J.C."/>
            <person name="Jones S.J.M."/>
            <person name="Birol I."/>
        </authorList>
    </citation>
    <scope>NUCLEOTIDE SEQUENCE</scope>
    <source>
        <strain evidence="2">Q903</strain>
    </source>
</reference>
<keyword evidence="1" id="KW-1133">Transmembrane helix</keyword>
<evidence type="ECO:0000256" key="1">
    <source>
        <dbReference type="SAM" id="Phobius"/>
    </source>
</evidence>
<keyword evidence="1" id="KW-0812">Transmembrane</keyword>
<feature type="transmembrane region" description="Helical" evidence="1">
    <location>
        <begin position="38"/>
        <end position="57"/>
    </location>
</feature>
<organism evidence="2">
    <name type="scientific">Picea sitchensis</name>
    <name type="common">Sitka spruce</name>
    <name type="synonym">Pinus sitchensis</name>
    <dbReference type="NCBI Taxonomy" id="3332"/>
    <lineage>
        <taxon>Eukaryota</taxon>
        <taxon>Viridiplantae</taxon>
        <taxon>Streptophyta</taxon>
        <taxon>Embryophyta</taxon>
        <taxon>Tracheophyta</taxon>
        <taxon>Spermatophyta</taxon>
        <taxon>Pinopsida</taxon>
        <taxon>Pinidae</taxon>
        <taxon>Conifers I</taxon>
        <taxon>Pinales</taxon>
        <taxon>Pinaceae</taxon>
        <taxon>Picea</taxon>
    </lineage>
</organism>
<protein>
    <submittedName>
        <fullName evidence="2">Uncharacterized protein</fullName>
    </submittedName>
</protein>
<keyword evidence="2" id="KW-0496">Mitochondrion</keyword>
<gene>
    <name evidence="2" type="primary">orf07004</name>
    <name evidence="2" type="ORF">Q903MT_gene6950</name>
</gene>
<geneLocation type="mitochondrion" evidence="2"/>
<accession>A0A6B9XVD2</accession>
<evidence type="ECO:0000313" key="2">
    <source>
        <dbReference type="EMBL" id="QHR92901.1"/>
    </source>
</evidence>
<sequence length="76" mass="9473">MTYVTLHIKREAYMSRATRYAQQNIAFLISYFTTYCSVWSSSFLFFFLFQFILLFLYNWKRLCWNTTEWARLMYQT</sequence>
<proteinExistence type="predicted"/>
<dbReference type="AlphaFoldDB" id="A0A6B9XVD2"/>
<dbReference type="EMBL" id="MK697708">
    <property type="protein sequence ID" value="QHR92901.1"/>
    <property type="molecule type" value="Genomic_DNA"/>
</dbReference>
<name>A0A6B9XVD2_PICSI</name>